<feature type="modified residue" description="4-aspartylphosphate" evidence="4">
    <location>
        <position position="55"/>
    </location>
</feature>
<dbReference type="Proteomes" id="UP001596989">
    <property type="component" value="Unassembled WGS sequence"/>
</dbReference>
<dbReference type="SUPFAM" id="SSF52172">
    <property type="entry name" value="CheY-like"/>
    <property type="match status" value="1"/>
</dbReference>
<organism evidence="7 8">
    <name type="scientific">Paenibacillus chungangensis</name>
    <dbReference type="NCBI Taxonomy" id="696535"/>
    <lineage>
        <taxon>Bacteria</taxon>
        <taxon>Bacillati</taxon>
        <taxon>Bacillota</taxon>
        <taxon>Bacilli</taxon>
        <taxon>Bacillales</taxon>
        <taxon>Paenibacillaceae</taxon>
        <taxon>Paenibacillus</taxon>
    </lineage>
</organism>
<protein>
    <submittedName>
        <fullName evidence="7">Response regulator</fullName>
    </submittedName>
</protein>
<evidence type="ECO:0000313" key="8">
    <source>
        <dbReference type="Proteomes" id="UP001596989"/>
    </source>
</evidence>
<reference evidence="8" key="1">
    <citation type="journal article" date="2019" name="Int. J. Syst. Evol. Microbiol.">
        <title>The Global Catalogue of Microorganisms (GCM) 10K type strain sequencing project: providing services to taxonomists for standard genome sequencing and annotation.</title>
        <authorList>
            <consortium name="The Broad Institute Genomics Platform"/>
            <consortium name="The Broad Institute Genome Sequencing Center for Infectious Disease"/>
            <person name="Wu L."/>
            <person name="Ma J."/>
        </authorList>
    </citation>
    <scope>NUCLEOTIDE SEQUENCE [LARGE SCALE GENOMIC DNA]</scope>
    <source>
        <strain evidence="8">CCUG 59129</strain>
    </source>
</reference>
<dbReference type="Gene3D" id="1.10.10.60">
    <property type="entry name" value="Homeodomain-like"/>
    <property type="match status" value="2"/>
</dbReference>
<dbReference type="InterPro" id="IPR001789">
    <property type="entry name" value="Sig_transdc_resp-reg_receiver"/>
</dbReference>
<keyword evidence="3" id="KW-0804">Transcription</keyword>
<dbReference type="PROSITE" id="PS50110">
    <property type="entry name" value="RESPONSE_REGULATORY"/>
    <property type="match status" value="1"/>
</dbReference>
<dbReference type="InterPro" id="IPR011006">
    <property type="entry name" value="CheY-like_superfamily"/>
</dbReference>
<feature type="domain" description="Response regulatory" evidence="6">
    <location>
        <begin position="3"/>
        <end position="120"/>
    </location>
</feature>
<keyword evidence="4" id="KW-0597">Phosphoprotein</keyword>
<keyword evidence="2" id="KW-0238">DNA-binding</keyword>
<dbReference type="Pfam" id="PF12833">
    <property type="entry name" value="HTH_18"/>
    <property type="match status" value="1"/>
</dbReference>
<evidence type="ECO:0000256" key="3">
    <source>
        <dbReference type="ARBA" id="ARBA00023163"/>
    </source>
</evidence>
<comment type="caution">
    <text evidence="7">The sequence shown here is derived from an EMBL/GenBank/DDBJ whole genome shotgun (WGS) entry which is preliminary data.</text>
</comment>
<dbReference type="SMART" id="SM00342">
    <property type="entry name" value="HTH_ARAC"/>
    <property type="match status" value="1"/>
</dbReference>
<dbReference type="InterPro" id="IPR020449">
    <property type="entry name" value="Tscrpt_reg_AraC-type_HTH"/>
</dbReference>
<dbReference type="Pfam" id="PF00072">
    <property type="entry name" value="Response_reg"/>
    <property type="match status" value="1"/>
</dbReference>
<evidence type="ECO:0000256" key="1">
    <source>
        <dbReference type="ARBA" id="ARBA00023015"/>
    </source>
</evidence>
<evidence type="ECO:0000256" key="2">
    <source>
        <dbReference type="ARBA" id="ARBA00023125"/>
    </source>
</evidence>
<dbReference type="SUPFAM" id="SSF46689">
    <property type="entry name" value="Homeodomain-like"/>
    <property type="match status" value="2"/>
</dbReference>
<dbReference type="EMBL" id="JBHTJZ010000004">
    <property type="protein sequence ID" value="MFD0958140.1"/>
    <property type="molecule type" value="Genomic_DNA"/>
</dbReference>
<name>A0ABW3HKX5_9BACL</name>
<dbReference type="PANTHER" id="PTHR43280:SF10">
    <property type="entry name" value="REGULATORY PROTEIN POCR"/>
    <property type="match status" value="1"/>
</dbReference>
<sequence length="550" mass="63436">MYRLLIVDDEPFILNGLVELFSRLQEPQLDVSPASTSEEALSWLYRTRIDIVLSDIHMPGMSGLELHGEIIKQWPRCKVIFLTGYSDFSYIQQAIRQGSVDYILKTEGNAKIVGSVAAAVKELEKERLTDSLLLQAKQQKLMALPHLQKQYMSELLHSDESIGAIGLKFAELGIDLDAEGPCLLMIARIDDWGRLQSLTDRTLIQFALDNMTRELLSPLTKVLSIHFEKNKMVWFIQPMEDEPTEDTYKRAGIFVREMLEEIQRNSAALLKLPISLALASEFVAWDKVARKVEWLNLLYHSGLGMGRELILLEPAPGELDHNYNEETRLTTVHFNKVEYLKSCLENGQEDEFFSTLEELLAFASFTGPFPSSVQLELYYLLVSVYMPHGLKHSLSGAAGREELGRYTQLERYESWQEVCEEFTQFAWRIFGWKKDGMNVQEHELITKIQQYITSHLEGDLSLTRIGEVVGHNPSYLSRLYKKLTGQGLSAYINELRLDKSKHMLEQDRYKVHEIAKELGFLSPQYFHRFFKKATHLTPQEYRELKRDRKG</sequence>
<gene>
    <name evidence="7" type="ORF">ACFQ2I_01920</name>
</gene>
<evidence type="ECO:0000313" key="7">
    <source>
        <dbReference type="EMBL" id="MFD0958140.1"/>
    </source>
</evidence>
<evidence type="ECO:0000259" key="6">
    <source>
        <dbReference type="PROSITE" id="PS50110"/>
    </source>
</evidence>
<dbReference type="SMART" id="SM00448">
    <property type="entry name" value="REC"/>
    <property type="match status" value="1"/>
</dbReference>
<dbReference type="RefSeq" id="WP_377561786.1">
    <property type="nucleotide sequence ID" value="NZ_JBHTJZ010000004.1"/>
</dbReference>
<evidence type="ECO:0000259" key="5">
    <source>
        <dbReference type="PROSITE" id="PS01124"/>
    </source>
</evidence>
<dbReference type="Gene3D" id="3.40.50.2300">
    <property type="match status" value="1"/>
</dbReference>
<keyword evidence="8" id="KW-1185">Reference proteome</keyword>
<keyword evidence="1" id="KW-0805">Transcription regulation</keyword>
<accession>A0ABW3HKX5</accession>
<feature type="domain" description="HTH araC/xylS-type" evidence="5">
    <location>
        <begin position="446"/>
        <end position="544"/>
    </location>
</feature>
<dbReference type="InterPro" id="IPR009057">
    <property type="entry name" value="Homeodomain-like_sf"/>
</dbReference>
<dbReference type="PROSITE" id="PS01124">
    <property type="entry name" value="HTH_ARAC_FAMILY_2"/>
    <property type="match status" value="1"/>
</dbReference>
<dbReference type="CDD" id="cd17536">
    <property type="entry name" value="REC_YesN-like"/>
    <property type="match status" value="1"/>
</dbReference>
<dbReference type="PANTHER" id="PTHR43280">
    <property type="entry name" value="ARAC-FAMILY TRANSCRIPTIONAL REGULATOR"/>
    <property type="match status" value="1"/>
</dbReference>
<dbReference type="InterPro" id="IPR018060">
    <property type="entry name" value="HTH_AraC"/>
</dbReference>
<proteinExistence type="predicted"/>
<evidence type="ECO:0000256" key="4">
    <source>
        <dbReference type="PROSITE-ProRule" id="PRU00169"/>
    </source>
</evidence>
<dbReference type="PRINTS" id="PR00032">
    <property type="entry name" value="HTHARAC"/>
</dbReference>